<dbReference type="InterPro" id="IPR007410">
    <property type="entry name" value="LpqE-like"/>
</dbReference>
<reference evidence="2" key="1">
    <citation type="submission" date="2021-04" db="EMBL/GenBank/DDBJ databases">
        <title>novel species isolated from subtropical streams in China.</title>
        <authorList>
            <person name="Lu H."/>
        </authorList>
    </citation>
    <scope>NUCLEOTIDE SEQUENCE</scope>
    <source>
        <strain evidence="2">LFS511W</strain>
    </source>
</reference>
<evidence type="ECO:0000256" key="1">
    <source>
        <dbReference type="SAM" id="SignalP"/>
    </source>
</evidence>
<comment type="caution">
    <text evidence="2">The sequence shown here is derived from an EMBL/GenBank/DDBJ whole genome shotgun (WGS) entry which is preliminary data.</text>
</comment>
<dbReference type="SUPFAM" id="SSF110087">
    <property type="entry name" value="DR1885-like metal-binding protein"/>
    <property type="match status" value="1"/>
</dbReference>
<gene>
    <name evidence="2" type="ORF">KDM89_04090</name>
</gene>
<accession>A0A941I5Z2</accession>
<organism evidence="2 3">
    <name type="scientific">Undibacterium luofuense</name>
    <dbReference type="NCBI Taxonomy" id="2828733"/>
    <lineage>
        <taxon>Bacteria</taxon>
        <taxon>Pseudomonadati</taxon>
        <taxon>Pseudomonadota</taxon>
        <taxon>Betaproteobacteria</taxon>
        <taxon>Burkholderiales</taxon>
        <taxon>Oxalobacteraceae</taxon>
        <taxon>Undibacterium</taxon>
    </lineage>
</organism>
<proteinExistence type="predicted"/>
<dbReference type="AlphaFoldDB" id="A0A941I5Z2"/>
<evidence type="ECO:0000313" key="3">
    <source>
        <dbReference type="Proteomes" id="UP000680067"/>
    </source>
</evidence>
<dbReference type="Proteomes" id="UP000680067">
    <property type="component" value="Unassembled WGS sequence"/>
</dbReference>
<dbReference type="InterPro" id="IPR058248">
    <property type="entry name" value="Lxx211020-like"/>
</dbReference>
<dbReference type="PANTHER" id="PTHR36302:SF1">
    <property type="entry name" value="COPPER CHAPERONE PCU(A)C"/>
    <property type="match status" value="1"/>
</dbReference>
<dbReference type="EMBL" id="JAGSPN010000002">
    <property type="protein sequence ID" value="MBR7781314.1"/>
    <property type="molecule type" value="Genomic_DNA"/>
</dbReference>
<dbReference type="Gene3D" id="2.60.40.1890">
    <property type="entry name" value="PCu(A)C copper chaperone"/>
    <property type="match status" value="1"/>
</dbReference>
<feature type="chain" id="PRO_5037023131" evidence="1">
    <location>
        <begin position="23"/>
        <end position="148"/>
    </location>
</feature>
<protein>
    <submittedName>
        <fullName evidence="2">Copper chaperone PCu(A)C</fullName>
    </submittedName>
</protein>
<feature type="signal peptide" evidence="1">
    <location>
        <begin position="1"/>
        <end position="22"/>
    </location>
</feature>
<keyword evidence="3" id="KW-1185">Reference proteome</keyword>
<evidence type="ECO:0000313" key="2">
    <source>
        <dbReference type="EMBL" id="MBR7781314.1"/>
    </source>
</evidence>
<name>A0A941I5Z2_9BURK</name>
<keyword evidence="1" id="KW-0732">Signal</keyword>
<sequence>MKSMKFGIAFLAAACVMMSASAEVVVSQPWVRATVPQQTATGAFMQLKSSQDSRLVSVTTSAAERAEIHEMKMENQVMRMREIDGLPLPQGQDVALKPGGMHIMLMGLKKPLTEGESVTLQLTFEDKAKKREVKEVVVPVRSLTKPVH</sequence>
<dbReference type="InterPro" id="IPR036182">
    <property type="entry name" value="PCuAC_sf"/>
</dbReference>
<dbReference type="PANTHER" id="PTHR36302">
    <property type="entry name" value="BLR7088 PROTEIN"/>
    <property type="match status" value="1"/>
</dbReference>
<dbReference type="Pfam" id="PF04314">
    <property type="entry name" value="PCuAC"/>
    <property type="match status" value="1"/>
</dbReference>